<name>A0A1Q5Q0Y9_9ACTO</name>
<proteinExistence type="predicted"/>
<comment type="subcellular location">
    <subcellularLocation>
        <location evidence="1">Membrane</location>
        <topology evidence="1">Multi-pass membrane protein</topology>
    </subcellularLocation>
</comment>
<evidence type="ECO:0000313" key="7">
    <source>
        <dbReference type="EMBL" id="OKL53426.1"/>
    </source>
</evidence>
<dbReference type="Pfam" id="PF09685">
    <property type="entry name" value="MamF_MmsF"/>
    <property type="match status" value="1"/>
</dbReference>
<feature type="transmembrane region" description="Helical" evidence="6">
    <location>
        <begin position="38"/>
        <end position="59"/>
    </location>
</feature>
<evidence type="ECO:0000256" key="3">
    <source>
        <dbReference type="ARBA" id="ARBA00022989"/>
    </source>
</evidence>
<dbReference type="Proteomes" id="UP000185628">
    <property type="component" value="Unassembled WGS sequence"/>
</dbReference>
<evidence type="ECO:0000256" key="5">
    <source>
        <dbReference type="SAM" id="MobiDB-lite"/>
    </source>
</evidence>
<feature type="transmembrane region" description="Helical" evidence="6">
    <location>
        <begin position="79"/>
        <end position="97"/>
    </location>
</feature>
<keyword evidence="3 6" id="KW-1133">Transmembrane helix</keyword>
<dbReference type="OrthoDB" id="9808930at2"/>
<evidence type="ECO:0000256" key="4">
    <source>
        <dbReference type="ARBA" id="ARBA00023136"/>
    </source>
</evidence>
<dbReference type="RefSeq" id="WP_073717118.1">
    <property type="nucleotide sequence ID" value="NZ_MQVR01000062.1"/>
</dbReference>
<reference evidence="8" key="1">
    <citation type="submission" date="2016-12" db="EMBL/GenBank/DDBJ databases">
        <authorList>
            <person name="Meng X."/>
        </authorList>
    </citation>
    <scope>NUCLEOTIDE SEQUENCE [LARGE SCALE GENOMIC DNA]</scope>
    <source>
        <strain evidence="8">DSM 19116</strain>
    </source>
</reference>
<keyword evidence="4 6" id="KW-0472">Membrane</keyword>
<accession>A0A1Q5Q0Y9</accession>
<evidence type="ECO:0000313" key="8">
    <source>
        <dbReference type="Proteomes" id="UP000185628"/>
    </source>
</evidence>
<dbReference type="EMBL" id="MQVR01000062">
    <property type="protein sequence ID" value="OKL53426.1"/>
    <property type="molecule type" value="Genomic_DNA"/>
</dbReference>
<dbReference type="AlphaFoldDB" id="A0A1Q5Q0Y9"/>
<comment type="caution">
    <text evidence="7">The sequence shown here is derived from an EMBL/GenBank/DDBJ whole genome shotgun (WGS) entry which is preliminary data.</text>
</comment>
<keyword evidence="8" id="KW-1185">Reference proteome</keyword>
<sequence length="140" mass="15255">MSGYNSYGGYGGEPSATEPGPGSDNDRSMGMLANLSPLIAMVLTVNVASLIAPWVIWVIYKERSPFVRRCAAQTFNFDITMWIVALVGWAMVLTVILSPIGFLVVFASGIAQIIFHIIGALSANRGVVYKYPMQFFTILN</sequence>
<dbReference type="InterPro" id="IPR019109">
    <property type="entry name" value="MamF_MmsF"/>
</dbReference>
<gene>
    <name evidence="7" type="ORF">BSZ39_09605</name>
</gene>
<evidence type="ECO:0000256" key="6">
    <source>
        <dbReference type="SAM" id="Phobius"/>
    </source>
</evidence>
<organism evidence="7 8">
    <name type="scientific">Bowdeniella nasicola</name>
    <dbReference type="NCBI Taxonomy" id="208480"/>
    <lineage>
        <taxon>Bacteria</taxon>
        <taxon>Bacillati</taxon>
        <taxon>Actinomycetota</taxon>
        <taxon>Actinomycetes</taxon>
        <taxon>Actinomycetales</taxon>
        <taxon>Actinomycetaceae</taxon>
        <taxon>Bowdeniella</taxon>
    </lineage>
</organism>
<keyword evidence="2 6" id="KW-0812">Transmembrane</keyword>
<feature type="compositionally biased region" description="Gly residues" evidence="5">
    <location>
        <begin position="1"/>
        <end position="12"/>
    </location>
</feature>
<feature type="region of interest" description="Disordered" evidence="5">
    <location>
        <begin position="1"/>
        <end position="23"/>
    </location>
</feature>
<protein>
    <recommendedName>
        <fullName evidence="9">DUF4870 domain-containing protein</fullName>
    </recommendedName>
</protein>
<evidence type="ECO:0000256" key="1">
    <source>
        <dbReference type="ARBA" id="ARBA00004141"/>
    </source>
</evidence>
<evidence type="ECO:0008006" key="9">
    <source>
        <dbReference type="Google" id="ProtNLM"/>
    </source>
</evidence>
<feature type="transmembrane region" description="Helical" evidence="6">
    <location>
        <begin position="103"/>
        <end position="123"/>
    </location>
</feature>
<evidence type="ECO:0000256" key="2">
    <source>
        <dbReference type="ARBA" id="ARBA00022692"/>
    </source>
</evidence>